<dbReference type="SUPFAM" id="SSF46785">
    <property type="entry name" value="Winged helix' DNA-binding domain"/>
    <property type="match status" value="1"/>
</dbReference>
<name>A0A562E887_9GAMM</name>
<accession>A0A562E887</accession>
<proteinExistence type="predicted"/>
<dbReference type="PANTHER" id="PTHR33164">
    <property type="entry name" value="TRANSCRIPTIONAL REGULATOR, MARR FAMILY"/>
    <property type="match status" value="1"/>
</dbReference>
<dbReference type="RefSeq" id="WP_147208010.1">
    <property type="nucleotide sequence ID" value="NZ_VLJS01000001.1"/>
</dbReference>
<keyword evidence="3" id="KW-1185">Reference proteome</keyword>
<dbReference type="InterPro" id="IPR036388">
    <property type="entry name" value="WH-like_DNA-bd_sf"/>
</dbReference>
<dbReference type="SMART" id="SM00347">
    <property type="entry name" value="HTH_MARR"/>
    <property type="match status" value="1"/>
</dbReference>
<comment type="caution">
    <text evidence="2">The sequence shown here is derived from an EMBL/GenBank/DDBJ whole genome shotgun (WGS) entry which is preliminary data.</text>
</comment>
<gene>
    <name evidence="2" type="ORF">L613_000100000410</name>
</gene>
<keyword evidence="2" id="KW-0238">DNA-binding</keyword>
<dbReference type="Gene3D" id="1.10.10.10">
    <property type="entry name" value="Winged helix-like DNA-binding domain superfamily/Winged helix DNA-binding domain"/>
    <property type="match status" value="2"/>
</dbReference>
<dbReference type="Proteomes" id="UP000321583">
    <property type="component" value="Unassembled WGS sequence"/>
</dbReference>
<sequence>METHSPSRGDDSFGFLLVTAARLLRQRFEAALAAADLDMTPGEARTLVVADKLGPVRQTELAAALSIERRPDPDDRRSKRVHLAPKARPALRRILRVLGQAREQAMQDFGPDETAQFHDYLRRLCRSLGAAPGDGNG</sequence>
<protein>
    <submittedName>
        <fullName evidence="2">DNA-binding MarR family transcriptional regulator</fullName>
    </submittedName>
</protein>
<reference evidence="2 3" key="1">
    <citation type="submission" date="2019-07" db="EMBL/GenBank/DDBJ databases">
        <title>Genome sequencing of lignin-degrading bacterial isolates.</title>
        <authorList>
            <person name="Gladden J."/>
        </authorList>
    </citation>
    <scope>NUCLEOTIDE SEQUENCE [LARGE SCALE GENOMIC DNA]</scope>
    <source>
        <strain evidence="2 3">J19</strain>
    </source>
</reference>
<dbReference type="InterPro" id="IPR000835">
    <property type="entry name" value="HTH_MarR-typ"/>
</dbReference>
<dbReference type="GO" id="GO:0006950">
    <property type="term" value="P:response to stress"/>
    <property type="evidence" value="ECO:0007669"/>
    <property type="project" value="TreeGrafter"/>
</dbReference>
<feature type="domain" description="HTH marR-type" evidence="1">
    <location>
        <begin position="32"/>
        <end position="114"/>
    </location>
</feature>
<evidence type="ECO:0000313" key="3">
    <source>
        <dbReference type="Proteomes" id="UP000321583"/>
    </source>
</evidence>
<dbReference type="EMBL" id="VLJS01000001">
    <property type="protein sequence ID" value="TWH17818.1"/>
    <property type="molecule type" value="Genomic_DNA"/>
</dbReference>
<dbReference type="InterPro" id="IPR039422">
    <property type="entry name" value="MarR/SlyA-like"/>
</dbReference>
<dbReference type="PANTHER" id="PTHR33164:SF43">
    <property type="entry name" value="HTH-TYPE TRANSCRIPTIONAL REPRESSOR YETL"/>
    <property type="match status" value="1"/>
</dbReference>
<dbReference type="AlphaFoldDB" id="A0A562E887"/>
<dbReference type="GO" id="GO:0003677">
    <property type="term" value="F:DNA binding"/>
    <property type="evidence" value="ECO:0007669"/>
    <property type="project" value="UniProtKB-KW"/>
</dbReference>
<evidence type="ECO:0000259" key="1">
    <source>
        <dbReference type="SMART" id="SM00347"/>
    </source>
</evidence>
<dbReference type="InterPro" id="IPR036390">
    <property type="entry name" value="WH_DNA-bd_sf"/>
</dbReference>
<organism evidence="2 3">
    <name type="scientific">Pseudoxanthomonas taiwanensis J19</name>
    <dbReference type="NCBI Taxonomy" id="935569"/>
    <lineage>
        <taxon>Bacteria</taxon>
        <taxon>Pseudomonadati</taxon>
        <taxon>Pseudomonadota</taxon>
        <taxon>Gammaproteobacteria</taxon>
        <taxon>Lysobacterales</taxon>
        <taxon>Lysobacteraceae</taxon>
        <taxon>Pseudoxanthomonas</taxon>
    </lineage>
</organism>
<evidence type="ECO:0000313" key="2">
    <source>
        <dbReference type="EMBL" id="TWH17818.1"/>
    </source>
</evidence>
<dbReference type="GO" id="GO:0003700">
    <property type="term" value="F:DNA-binding transcription factor activity"/>
    <property type="evidence" value="ECO:0007669"/>
    <property type="project" value="InterPro"/>
</dbReference>